<evidence type="ECO:0000313" key="2">
    <source>
        <dbReference type="Proteomes" id="UP000237000"/>
    </source>
</evidence>
<comment type="caution">
    <text evidence="1">The sequence shown here is derived from an EMBL/GenBank/DDBJ whole genome shotgun (WGS) entry which is preliminary data.</text>
</comment>
<feature type="non-terminal residue" evidence="1">
    <location>
        <position position="1"/>
    </location>
</feature>
<dbReference type="Proteomes" id="UP000237000">
    <property type="component" value="Unassembled WGS sequence"/>
</dbReference>
<dbReference type="OrthoDB" id="10320069at2759"/>
<name>A0A2P5FST9_TREOI</name>
<accession>A0A2P5FST9</accession>
<sequence length="118" mass="13516">RAVISETDLCSPDLITELEVILLTWSEVEHVKLLLIVPTLFSNDRLISISSLIFTISSFSSVFTVRDTSWFESMGETNLLLDMSFSISELRNMRSEELTLLHLFLKTKSETTILWLCL</sequence>
<proteinExistence type="predicted"/>
<dbReference type="EMBL" id="JXTC01000011">
    <property type="protein sequence ID" value="POO00863.1"/>
    <property type="molecule type" value="Genomic_DNA"/>
</dbReference>
<reference evidence="2" key="1">
    <citation type="submission" date="2016-06" db="EMBL/GenBank/DDBJ databases">
        <title>Parallel loss of symbiosis genes in relatives of nitrogen-fixing non-legume Parasponia.</title>
        <authorList>
            <person name="Van Velzen R."/>
            <person name="Holmer R."/>
            <person name="Bu F."/>
            <person name="Rutten L."/>
            <person name="Van Zeijl A."/>
            <person name="Liu W."/>
            <person name="Santuari L."/>
            <person name="Cao Q."/>
            <person name="Sharma T."/>
            <person name="Shen D."/>
            <person name="Roswanjaya Y."/>
            <person name="Wardhani T."/>
            <person name="Kalhor M.S."/>
            <person name="Jansen J."/>
            <person name="Van den Hoogen J."/>
            <person name="Gungor B."/>
            <person name="Hartog M."/>
            <person name="Hontelez J."/>
            <person name="Verver J."/>
            <person name="Yang W.-C."/>
            <person name="Schijlen E."/>
            <person name="Repin R."/>
            <person name="Schilthuizen M."/>
            <person name="Schranz E."/>
            <person name="Heidstra R."/>
            <person name="Miyata K."/>
            <person name="Fedorova E."/>
            <person name="Kohlen W."/>
            <person name="Bisseling T."/>
            <person name="Smit S."/>
            <person name="Geurts R."/>
        </authorList>
    </citation>
    <scope>NUCLEOTIDE SEQUENCE [LARGE SCALE GENOMIC DNA]</scope>
    <source>
        <strain evidence="2">cv. RG33-2</strain>
    </source>
</reference>
<keyword evidence="2" id="KW-1185">Reference proteome</keyword>
<organism evidence="1 2">
    <name type="scientific">Trema orientale</name>
    <name type="common">Charcoal tree</name>
    <name type="synonym">Celtis orientalis</name>
    <dbReference type="NCBI Taxonomy" id="63057"/>
    <lineage>
        <taxon>Eukaryota</taxon>
        <taxon>Viridiplantae</taxon>
        <taxon>Streptophyta</taxon>
        <taxon>Embryophyta</taxon>
        <taxon>Tracheophyta</taxon>
        <taxon>Spermatophyta</taxon>
        <taxon>Magnoliopsida</taxon>
        <taxon>eudicotyledons</taxon>
        <taxon>Gunneridae</taxon>
        <taxon>Pentapetalae</taxon>
        <taxon>rosids</taxon>
        <taxon>fabids</taxon>
        <taxon>Rosales</taxon>
        <taxon>Cannabaceae</taxon>
        <taxon>Trema</taxon>
    </lineage>
</organism>
<gene>
    <name evidence="1" type="ORF">TorRG33x02_034940</name>
</gene>
<protein>
    <submittedName>
        <fullName evidence="1">Uncharacterized protein</fullName>
    </submittedName>
</protein>
<dbReference type="AlphaFoldDB" id="A0A2P5FST9"/>
<dbReference type="InParanoid" id="A0A2P5FST9"/>
<evidence type="ECO:0000313" key="1">
    <source>
        <dbReference type="EMBL" id="POO00863.1"/>
    </source>
</evidence>